<dbReference type="Proteomes" id="UP001277561">
    <property type="component" value="Unassembled WGS sequence"/>
</dbReference>
<protein>
    <submittedName>
        <fullName evidence="2">Helix-turn-helix transcriptional regulator</fullName>
    </submittedName>
</protein>
<dbReference type="InterPro" id="IPR010982">
    <property type="entry name" value="Lambda_DNA-bd_dom_sf"/>
</dbReference>
<proteinExistence type="predicted"/>
<dbReference type="Gene3D" id="1.10.260.40">
    <property type="entry name" value="lambda repressor-like DNA-binding domains"/>
    <property type="match status" value="1"/>
</dbReference>
<evidence type="ECO:0000313" key="4">
    <source>
        <dbReference type="Proteomes" id="UP001277561"/>
    </source>
</evidence>
<reference evidence="2 4" key="1">
    <citation type="journal article" date="2023" name="Phytobiomes J">
        <title>Deciphering the key players within the bacterial microbiota associated with aerial crown gall tumors on rhododendron: Insights into the gallobiome.</title>
        <authorList>
            <person name="Kuzmanovic N."/>
            <person name="Nesme J."/>
            <person name="Wolf J."/>
            <person name="Neumann-Schaal M."/>
            <person name="Petersen J."/>
            <person name="Fernandez-Gnecco G."/>
            <person name="Sproeer C."/>
            <person name="Bunk B."/>
            <person name="Overmann J."/>
            <person name="Sorensen S.J."/>
            <person name="Idczak E."/>
            <person name="Smalla K."/>
        </authorList>
    </citation>
    <scope>NUCLEOTIDE SEQUENCE</scope>
    <source>
        <strain evidence="2">Rho-11.1</strain>
        <strain evidence="4">rho-14.1</strain>
        <strain evidence="3">Rho-14.1</strain>
    </source>
</reference>
<comment type="caution">
    <text evidence="2">The sequence shown here is derived from an EMBL/GenBank/DDBJ whole genome shotgun (WGS) entry which is preliminary data.</text>
</comment>
<name>A0AAW9FHV4_9HYPH</name>
<dbReference type="PROSITE" id="PS50943">
    <property type="entry name" value="HTH_CROC1"/>
    <property type="match status" value="1"/>
</dbReference>
<dbReference type="EMBL" id="JAVRAF010000014">
    <property type="protein sequence ID" value="MDX8305226.1"/>
    <property type="molecule type" value="Genomic_DNA"/>
</dbReference>
<dbReference type="AlphaFoldDB" id="A0AAW9FHV4"/>
<gene>
    <name evidence="2" type="ORF">RMR22_23530</name>
    <name evidence="3" type="ORF">RMS29_24810</name>
</gene>
<organism evidence="2">
    <name type="scientific">Agrobacterium rosae</name>
    <dbReference type="NCBI Taxonomy" id="1972867"/>
    <lineage>
        <taxon>Bacteria</taxon>
        <taxon>Pseudomonadati</taxon>
        <taxon>Pseudomonadota</taxon>
        <taxon>Alphaproteobacteria</taxon>
        <taxon>Hyphomicrobiales</taxon>
        <taxon>Rhizobiaceae</taxon>
        <taxon>Rhizobium/Agrobacterium group</taxon>
        <taxon>Agrobacterium</taxon>
    </lineage>
</organism>
<feature type="domain" description="HTH cro/C1-type" evidence="1">
    <location>
        <begin position="18"/>
        <end position="72"/>
    </location>
</feature>
<dbReference type="RefSeq" id="WP_234624987.1">
    <property type="nucleotide sequence ID" value="NZ_CP192770.1"/>
</dbReference>
<dbReference type="SUPFAM" id="SSF47413">
    <property type="entry name" value="lambda repressor-like DNA-binding domains"/>
    <property type="match status" value="1"/>
</dbReference>
<dbReference type="EMBL" id="JAVRAD010000017">
    <property type="protein sequence ID" value="MDX8332434.1"/>
    <property type="molecule type" value="Genomic_DNA"/>
</dbReference>
<dbReference type="GO" id="GO:0003677">
    <property type="term" value="F:DNA binding"/>
    <property type="evidence" value="ECO:0007669"/>
    <property type="project" value="InterPro"/>
</dbReference>
<sequence>MVEKKKPNDIDVNVGRRIRLQRTVLGMSQTTLADALGITFQQVQKYEKGTNRVGASRLQHIASFLSVPIAYFFEGMPASAENDQTGGAQAVPEANLVTTFLGTPEGLALNRAFTKIADPILRKKIIALVKSVAVSDDSEPESA</sequence>
<dbReference type="InterPro" id="IPR001387">
    <property type="entry name" value="Cro/C1-type_HTH"/>
</dbReference>
<keyword evidence="4" id="KW-1185">Reference proteome</keyword>
<evidence type="ECO:0000313" key="2">
    <source>
        <dbReference type="EMBL" id="MDX8305226.1"/>
    </source>
</evidence>
<evidence type="ECO:0000313" key="3">
    <source>
        <dbReference type="EMBL" id="MDX8332434.1"/>
    </source>
</evidence>
<accession>A0AAW9FHV4</accession>
<evidence type="ECO:0000259" key="1">
    <source>
        <dbReference type="PROSITE" id="PS50943"/>
    </source>
</evidence>
<dbReference type="CDD" id="cd00093">
    <property type="entry name" value="HTH_XRE"/>
    <property type="match status" value="1"/>
</dbReference>
<dbReference type="Pfam" id="PF01381">
    <property type="entry name" value="HTH_3"/>
    <property type="match status" value="1"/>
</dbReference>
<dbReference type="SMART" id="SM00530">
    <property type="entry name" value="HTH_XRE"/>
    <property type="match status" value="1"/>
</dbReference>